<sequence>MTLATTRTLLYQKALAQQLPRALLAAVGGPGARRFAAAAASAPTSQEWPSHNGAITTSILRKNNNYGKYAAAIAGVATAQYFLGDQEEFFDYRFTTDKKPEDLADFYGTEAFMDIFCVFPFMAKFMLRSGTFDEKGHVHTYGLGGPGNLEVSIDFEEVEEDTCGDGLPDTIAWFNKRETFEDKSPLLGGMTLWHMTQNFGYHRLHSGQCEVYHNGEQFKGIFPIRLLFQAHAAYTFWATKRFVNGDEFGTEDLEDEAEIIRQNIPFSALKDFTNRLTSDLETLKKTSDEESSGQYDDTISKLKTISNDERKSNVAHFTKMRRRNSSLVHMKLTVEDEETQQAIGKSLNHISEAKGEKDAALVAVSNLQKHITRVHEMDNDE</sequence>
<evidence type="ECO:0000313" key="1">
    <source>
        <dbReference type="EMBL" id="CAD8360875.1"/>
    </source>
</evidence>
<reference evidence="1" key="1">
    <citation type="submission" date="2021-01" db="EMBL/GenBank/DDBJ databases">
        <authorList>
            <person name="Corre E."/>
            <person name="Pelletier E."/>
            <person name="Niang G."/>
            <person name="Scheremetjew M."/>
            <person name="Finn R."/>
            <person name="Kale V."/>
            <person name="Holt S."/>
            <person name="Cochrane G."/>
            <person name="Meng A."/>
            <person name="Brown T."/>
            <person name="Cohen L."/>
        </authorList>
    </citation>
    <scope>NUCLEOTIDE SEQUENCE</scope>
    <source>
        <strain evidence="1">CCMP3303</strain>
    </source>
</reference>
<accession>A0A7S0FII1</accession>
<gene>
    <name evidence="1" type="ORF">MPOL1434_LOCUS1155</name>
</gene>
<organism evidence="1">
    <name type="scientific">Minutocellus polymorphus</name>
    <dbReference type="NCBI Taxonomy" id="265543"/>
    <lineage>
        <taxon>Eukaryota</taxon>
        <taxon>Sar</taxon>
        <taxon>Stramenopiles</taxon>
        <taxon>Ochrophyta</taxon>
        <taxon>Bacillariophyta</taxon>
        <taxon>Mediophyceae</taxon>
        <taxon>Cymatosirophycidae</taxon>
        <taxon>Cymatosirales</taxon>
        <taxon>Cymatosiraceae</taxon>
        <taxon>Minutocellus</taxon>
    </lineage>
</organism>
<proteinExistence type="predicted"/>
<name>A0A7S0FII1_9STRA</name>
<dbReference type="AlphaFoldDB" id="A0A7S0FII1"/>
<dbReference type="EMBL" id="HBEJ01001964">
    <property type="protein sequence ID" value="CAD8360875.1"/>
    <property type="molecule type" value="Transcribed_RNA"/>
</dbReference>
<protein>
    <submittedName>
        <fullName evidence="1">Uncharacterized protein</fullName>
    </submittedName>
</protein>